<dbReference type="KEGG" id="rub:GBA63_19305"/>
<evidence type="ECO:0008006" key="4">
    <source>
        <dbReference type="Google" id="ProtNLM"/>
    </source>
</evidence>
<dbReference type="InterPro" id="IPR036188">
    <property type="entry name" value="FAD/NAD-bd_sf"/>
</dbReference>
<dbReference type="Proteomes" id="UP000501452">
    <property type="component" value="Chromosome"/>
</dbReference>
<organism evidence="2 3">
    <name type="scientific">Rubrobacter tropicus</name>
    <dbReference type="NCBI Taxonomy" id="2653851"/>
    <lineage>
        <taxon>Bacteria</taxon>
        <taxon>Bacillati</taxon>
        <taxon>Actinomycetota</taxon>
        <taxon>Rubrobacteria</taxon>
        <taxon>Rubrobacterales</taxon>
        <taxon>Rubrobacteraceae</taxon>
        <taxon>Rubrobacter</taxon>
    </lineage>
</organism>
<sequence>MSRGGRWPRGVMVRSGRTSSSLPKDSPPDLPAEAGESGVEWSPMSVREYDVVFVGGGLAASLLLKELRKELPGRVAVVDPSPLPTQPSVHWSYWSHERTPYDRFAIGAWQRAKVGDMPPESIAPYTMSLVRSGDVFADLAARLESAPVDWLRTSARSIGSRDDGMYEVSTDAGVLRACWVFDSACDIGPAFPTPHRPGAVLNGTGIRVTSDRPAFDAATATLFDPLDERSFAYLLPLGPDEALLESATFGPVAEKTDAAPLLRYLMDRYPGASFVAPHEESGSIPLGFPPLRTAGPRHVLLGTKRGLVKPSAGYGIVRIVKESEELARLWREHRPLAPSRRDSRPWALLDTGFLQLVGKDPRLPLALLGNVMRAVPLARSLGFIDEQLPPRQLASIFLSALPIVLQSAVRK</sequence>
<evidence type="ECO:0000313" key="3">
    <source>
        <dbReference type="Proteomes" id="UP000501452"/>
    </source>
</evidence>
<evidence type="ECO:0000313" key="2">
    <source>
        <dbReference type="EMBL" id="QIN84550.1"/>
    </source>
</evidence>
<accession>A0A6G8QDG6</accession>
<proteinExistence type="predicted"/>
<reference evidence="2 3" key="1">
    <citation type="submission" date="2019-10" db="EMBL/GenBank/DDBJ databases">
        <title>Rubrobacter sp nov SCSIO 52090 isolated from a deep-sea sediment in the South China Sea.</title>
        <authorList>
            <person name="Chen R.W."/>
        </authorList>
    </citation>
    <scope>NUCLEOTIDE SEQUENCE [LARGE SCALE GENOMIC DNA]</scope>
    <source>
        <strain evidence="2 3">SCSIO 52909</strain>
    </source>
</reference>
<dbReference type="SUPFAM" id="SSF51905">
    <property type="entry name" value="FAD/NAD(P)-binding domain"/>
    <property type="match status" value="1"/>
</dbReference>
<dbReference type="AlphaFoldDB" id="A0A6G8QDG6"/>
<feature type="region of interest" description="Disordered" evidence="1">
    <location>
        <begin position="1"/>
        <end position="37"/>
    </location>
</feature>
<name>A0A6G8QDG6_9ACTN</name>
<gene>
    <name evidence="2" type="ORF">GBA63_19305</name>
</gene>
<evidence type="ECO:0000256" key="1">
    <source>
        <dbReference type="SAM" id="MobiDB-lite"/>
    </source>
</evidence>
<keyword evidence="3" id="KW-1185">Reference proteome</keyword>
<dbReference type="Pfam" id="PF05834">
    <property type="entry name" value="Lycopene_cycl"/>
    <property type="match status" value="1"/>
</dbReference>
<protein>
    <recommendedName>
        <fullName evidence="4">Lycopene cyclase</fullName>
    </recommendedName>
</protein>
<dbReference type="EMBL" id="CP045119">
    <property type="protein sequence ID" value="QIN84550.1"/>
    <property type="molecule type" value="Genomic_DNA"/>
</dbReference>